<evidence type="ECO:0000313" key="6">
    <source>
        <dbReference type="EMBL" id="CAF0763085.1"/>
    </source>
</evidence>
<dbReference type="InterPro" id="IPR017907">
    <property type="entry name" value="Znf_RING_CS"/>
</dbReference>
<dbReference type="Gene3D" id="3.30.40.10">
    <property type="entry name" value="Zinc/RING finger domain, C3HC4 (zinc finger)"/>
    <property type="match status" value="1"/>
</dbReference>
<dbReference type="InterPro" id="IPR013083">
    <property type="entry name" value="Znf_RING/FYVE/PHD"/>
</dbReference>
<dbReference type="AlphaFoldDB" id="A0A813Q6X9"/>
<name>A0A813Q6X9_9BILA</name>
<dbReference type="PROSITE" id="PS50089">
    <property type="entry name" value="ZF_RING_2"/>
    <property type="match status" value="1"/>
</dbReference>
<evidence type="ECO:0000259" key="5">
    <source>
        <dbReference type="PROSITE" id="PS50089"/>
    </source>
</evidence>
<dbReference type="Proteomes" id="UP000663860">
    <property type="component" value="Unassembled WGS sequence"/>
</dbReference>
<dbReference type="PANTHER" id="PTHR25462:SF296">
    <property type="entry name" value="MEIOTIC P26, ISOFORM F"/>
    <property type="match status" value="1"/>
</dbReference>
<keyword evidence="2 4" id="KW-0863">Zinc-finger</keyword>
<organism evidence="6 7">
    <name type="scientific">Adineta steineri</name>
    <dbReference type="NCBI Taxonomy" id="433720"/>
    <lineage>
        <taxon>Eukaryota</taxon>
        <taxon>Metazoa</taxon>
        <taxon>Spiralia</taxon>
        <taxon>Gnathifera</taxon>
        <taxon>Rotifera</taxon>
        <taxon>Eurotatoria</taxon>
        <taxon>Bdelloidea</taxon>
        <taxon>Adinetida</taxon>
        <taxon>Adinetidae</taxon>
        <taxon>Adineta</taxon>
    </lineage>
</organism>
<evidence type="ECO:0000256" key="3">
    <source>
        <dbReference type="ARBA" id="ARBA00022833"/>
    </source>
</evidence>
<dbReference type="InterPro" id="IPR047153">
    <property type="entry name" value="TRIM45/56/19-like"/>
</dbReference>
<accession>A0A813Q6X9</accession>
<feature type="domain" description="RING-type" evidence="5">
    <location>
        <begin position="17"/>
        <end position="72"/>
    </location>
</feature>
<protein>
    <recommendedName>
        <fullName evidence="5">RING-type domain-containing protein</fullName>
    </recommendedName>
</protein>
<reference evidence="6" key="1">
    <citation type="submission" date="2021-02" db="EMBL/GenBank/DDBJ databases">
        <authorList>
            <person name="Nowell W R."/>
        </authorList>
    </citation>
    <scope>NUCLEOTIDE SEQUENCE</scope>
</reference>
<evidence type="ECO:0000256" key="2">
    <source>
        <dbReference type="ARBA" id="ARBA00022771"/>
    </source>
</evidence>
<keyword evidence="3" id="KW-0862">Zinc</keyword>
<dbReference type="SUPFAM" id="SSF57850">
    <property type="entry name" value="RING/U-box"/>
    <property type="match status" value="1"/>
</dbReference>
<gene>
    <name evidence="6" type="ORF">IZO911_LOCUS4836</name>
</gene>
<dbReference type="PANTHER" id="PTHR25462">
    <property type="entry name" value="BONUS, ISOFORM C-RELATED"/>
    <property type="match status" value="1"/>
</dbReference>
<keyword evidence="1" id="KW-0479">Metal-binding</keyword>
<dbReference type="Pfam" id="PF13445">
    <property type="entry name" value="zf-RING_UBOX"/>
    <property type="match status" value="1"/>
</dbReference>
<proteinExistence type="predicted"/>
<dbReference type="SMART" id="SM00184">
    <property type="entry name" value="RING"/>
    <property type="match status" value="1"/>
</dbReference>
<evidence type="ECO:0000256" key="1">
    <source>
        <dbReference type="ARBA" id="ARBA00022723"/>
    </source>
</evidence>
<sequence length="131" mass="14712">MATSNIPVTSLSELVKCPICLDYYNDPRLLPCSHTFCFTCITQLANHRTKNDDDDNDSSISSDEEYRFICPLRDDFITDKIEEQLGLDINKDGRIGGPDPMSKIEQATHIDLNGDGRIGSGIPYHTSQHKH</sequence>
<evidence type="ECO:0000313" key="7">
    <source>
        <dbReference type="Proteomes" id="UP000663860"/>
    </source>
</evidence>
<dbReference type="PROSITE" id="PS00518">
    <property type="entry name" value="ZF_RING_1"/>
    <property type="match status" value="1"/>
</dbReference>
<dbReference type="InterPro" id="IPR027370">
    <property type="entry name" value="Znf-RING_euk"/>
</dbReference>
<dbReference type="InterPro" id="IPR001841">
    <property type="entry name" value="Znf_RING"/>
</dbReference>
<dbReference type="EMBL" id="CAJNOE010000027">
    <property type="protein sequence ID" value="CAF0763085.1"/>
    <property type="molecule type" value="Genomic_DNA"/>
</dbReference>
<dbReference type="GO" id="GO:0008270">
    <property type="term" value="F:zinc ion binding"/>
    <property type="evidence" value="ECO:0007669"/>
    <property type="project" value="UniProtKB-KW"/>
</dbReference>
<evidence type="ECO:0000256" key="4">
    <source>
        <dbReference type="PROSITE-ProRule" id="PRU00175"/>
    </source>
</evidence>
<comment type="caution">
    <text evidence="6">The sequence shown here is derived from an EMBL/GenBank/DDBJ whole genome shotgun (WGS) entry which is preliminary data.</text>
</comment>